<feature type="region of interest" description="Disordered" evidence="1">
    <location>
        <begin position="676"/>
        <end position="697"/>
    </location>
</feature>
<dbReference type="AlphaFoldDB" id="A0A328ZJU1"/>
<accession>A0A328ZJU1</accession>
<dbReference type="Proteomes" id="UP000248856">
    <property type="component" value="Unassembled WGS sequence"/>
</dbReference>
<keyword evidence="4" id="KW-1185">Reference proteome</keyword>
<organism evidence="3 4">
    <name type="scientific">Paracidovorax anthurii</name>
    <dbReference type="NCBI Taxonomy" id="78229"/>
    <lineage>
        <taxon>Bacteria</taxon>
        <taxon>Pseudomonadati</taxon>
        <taxon>Pseudomonadota</taxon>
        <taxon>Betaproteobacteria</taxon>
        <taxon>Burkholderiales</taxon>
        <taxon>Comamonadaceae</taxon>
        <taxon>Paracidovorax</taxon>
    </lineage>
</organism>
<dbReference type="RefSeq" id="WP_111875594.1">
    <property type="nucleotide sequence ID" value="NZ_CBCSGC010000232.1"/>
</dbReference>
<name>A0A328ZJU1_9BURK</name>
<keyword evidence="2" id="KW-0732">Signal</keyword>
<feature type="chain" id="PRO_5016253299" evidence="2">
    <location>
        <begin position="24"/>
        <end position="786"/>
    </location>
</feature>
<dbReference type="OrthoDB" id="273342at2"/>
<reference evidence="3 4" key="1">
    <citation type="submission" date="2018-06" db="EMBL/GenBank/DDBJ databases">
        <title>Genomic Encyclopedia of Archaeal and Bacterial Type Strains, Phase II (KMG-II): from individual species to whole genera.</title>
        <authorList>
            <person name="Goeker M."/>
        </authorList>
    </citation>
    <scope>NUCLEOTIDE SEQUENCE [LARGE SCALE GENOMIC DNA]</scope>
    <source>
        <strain evidence="3 4">CFPB 3232</strain>
    </source>
</reference>
<protein>
    <submittedName>
        <fullName evidence="3">Uncharacterized protein</fullName>
    </submittedName>
</protein>
<gene>
    <name evidence="3" type="ORF">AX018_1002132</name>
</gene>
<comment type="caution">
    <text evidence="3">The sequence shown here is derived from an EMBL/GenBank/DDBJ whole genome shotgun (WGS) entry which is preliminary data.</text>
</comment>
<dbReference type="EMBL" id="QLTA01000002">
    <property type="protein sequence ID" value="RAR86171.1"/>
    <property type="molecule type" value="Genomic_DNA"/>
</dbReference>
<evidence type="ECO:0000256" key="1">
    <source>
        <dbReference type="SAM" id="MobiDB-lite"/>
    </source>
</evidence>
<proteinExistence type="predicted"/>
<evidence type="ECO:0000313" key="4">
    <source>
        <dbReference type="Proteomes" id="UP000248856"/>
    </source>
</evidence>
<feature type="signal peptide" evidence="2">
    <location>
        <begin position="1"/>
        <end position="23"/>
    </location>
</feature>
<evidence type="ECO:0000256" key="2">
    <source>
        <dbReference type="SAM" id="SignalP"/>
    </source>
</evidence>
<sequence>MPTKSFWNGVCFVVIGLSHLAIAQTSHARTIDTIAFGNLSSESSHRLTTGFPSGYAVSTGPDGQASDVTSGGLSQSARRLLPRTPDADYYGGDMRFTMAVDPEKQNYFTLKVWGTDTSKSWLVLEIDGYEVGGRHMTQDESILLNSSGWHPNRFIYRTVRIPQKITSGRTSVQIRIRSVGEMYYYASGAYDAYQARMKAPTIGLYGAYIHDSTYLATAGEPQGTPPAYKIRTTSTADESNWLIRWKKGVNDQLSRSITAAVGTLAPRDLQYMARAYGADWTTAYQNSTAINQIVAGMDALVTAYAAAPDSYIGAHGNDSWGGYLGPAGDAVRMVWPQVQDRMGETVSYGGSLGTITRKDAWAKALRASVDYGRFNRRTIANQDMYTTVSIYMANSGLLLIDASNALNEQEARRYVYESYGLNPYLGSDLPGGGAVPVRGAAPFGPQWYMVTPKGTTREWCLVSGDYGERGADAFTLGKHIGDSRLVDQGLKMLRARAALRYPAVDSNGYLTSYVTEPIGCRNDHEFTWHVAYLAYDIASVLVARYGADEIGTDLLGYVQQQFSEGQLLPQMNVPNKGYADMVDVPAAYNAFRTMATTGMKLPMTSGQPDFAWADEENRVVAAKHGEERFWAVLQWRATNGINNLARVFTLSESQARLADVSVEDVQYVSAKRNVTRDGYVDNTPPHGRQPPDNPVLANKDEVYPVAMRPDLTKEPPTNTDGGRGYAYTLRYGHWLVALNAHPTQSYTMKAPAGFSGGKDLVSGKTFGATVTLAPASSTVFYLEDTN</sequence>
<evidence type="ECO:0000313" key="3">
    <source>
        <dbReference type="EMBL" id="RAR86171.1"/>
    </source>
</evidence>